<name>A0A090ELU4_MESPL</name>
<comment type="caution">
    <text evidence="13">Lacks conserved residue(s) required for the propagation of feature annotation.</text>
</comment>
<protein>
    <recommendedName>
        <fullName evidence="13 20">Inosine-5'-monophosphate dehydrogenase</fullName>
        <shortName evidence="13">IMP dehydrogenase</shortName>
        <shortName evidence="13">IMPD</shortName>
        <shortName evidence="13">IMPDH</shortName>
        <ecNumber evidence="13 20">1.1.1.205</ecNumber>
    </recommendedName>
</protein>
<evidence type="ECO:0000256" key="9">
    <source>
        <dbReference type="ARBA" id="ARBA00023002"/>
    </source>
</evidence>
<dbReference type="GeneID" id="31889283"/>
<accession>A0A090ELU4</accession>
<dbReference type="InterPro" id="IPR013785">
    <property type="entry name" value="Aldolase_TIM"/>
</dbReference>
<dbReference type="InterPro" id="IPR000644">
    <property type="entry name" value="CBS_dom"/>
</dbReference>
<comment type="subunit">
    <text evidence="3 13">Homotetramer.</text>
</comment>
<evidence type="ECO:0000256" key="5">
    <source>
        <dbReference type="ARBA" id="ARBA00022737"/>
    </source>
</evidence>
<feature type="binding site" description="in other chain" evidence="13 17">
    <location>
        <position position="311"/>
    </location>
    <ligand>
        <name>K(+)</name>
        <dbReference type="ChEBI" id="CHEBI:29103"/>
        <note>ligand shared between two tetrameric partners</note>
    </ligand>
</feature>
<dbReference type="PIRSF" id="PIRSF000130">
    <property type="entry name" value="IMPDH"/>
    <property type="match status" value="1"/>
</dbReference>
<evidence type="ECO:0000313" key="23">
    <source>
        <dbReference type="Proteomes" id="UP000046373"/>
    </source>
</evidence>
<keyword evidence="6 13" id="KW-0332">GMP biosynthesis</keyword>
<dbReference type="InterPro" id="IPR005990">
    <property type="entry name" value="IMP_DH"/>
</dbReference>
<evidence type="ECO:0000259" key="21">
    <source>
        <dbReference type="PROSITE" id="PS51371"/>
    </source>
</evidence>
<keyword evidence="9 13" id="KW-0560">Oxidoreductase</keyword>
<dbReference type="Proteomes" id="UP000046373">
    <property type="component" value="Unassembled WGS sequence"/>
</dbReference>
<evidence type="ECO:0000256" key="1">
    <source>
        <dbReference type="ARBA" id="ARBA00001958"/>
    </source>
</evidence>
<feature type="active site" description="Thioimidate intermediate" evidence="13 14">
    <location>
        <position position="316"/>
    </location>
</feature>
<dbReference type="SUPFAM" id="SSF54631">
    <property type="entry name" value="CBS-domain pair"/>
    <property type="match status" value="1"/>
</dbReference>
<feature type="binding site" evidence="13 15">
    <location>
        <begin position="349"/>
        <end position="351"/>
    </location>
    <ligand>
        <name>IMP</name>
        <dbReference type="ChEBI" id="CHEBI:58053"/>
    </ligand>
</feature>
<keyword evidence="11 18" id="KW-0129">CBS domain</keyword>
<keyword evidence="7 13" id="KW-0658">Purine biosynthesis</keyword>
<feature type="binding site" evidence="13 15">
    <location>
        <position position="314"/>
    </location>
    <ligand>
        <name>IMP</name>
        <dbReference type="ChEBI" id="CHEBI:58053"/>
    </ligand>
</feature>
<feature type="binding site" evidence="13 15">
    <location>
        <begin position="396"/>
        <end position="400"/>
    </location>
    <ligand>
        <name>IMP</name>
        <dbReference type="ChEBI" id="CHEBI:58053"/>
    </ligand>
</feature>
<evidence type="ECO:0000256" key="14">
    <source>
        <dbReference type="PIRSR" id="PIRSR000130-1"/>
    </source>
</evidence>
<dbReference type="Pfam" id="PF00478">
    <property type="entry name" value="IMPDH"/>
    <property type="match status" value="1"/>
</dbReference>
<evidence type="ECO:0000256" key="13">
    <source>
        <dbReference type="HAMAP-Rule" id="MF_01964"/>
    </source>
</evidence>
<dbReference type="InterPro" id="IPR046342">
    <property type="entry name" value="CBS_dom_sf"/>
</dbReference>
<evidence type="ECO:0000256" key="16">
    <source>
        <dbReference type="PIRSR" id="PIRSR000130-3"/>
    </source>
</evidence>
<feature type="binding site" evidence="13 16">
    <location>
        <begin position="309"/>
        <end position="311"/>
    </location>
    <ligand>
        <name>NAD(+)</name>
        <dbReference type="ChEBI" id="CHEBI:57540"/>
    </ligand>
</feature>
<dbReference type="PANTHER" id="PTHR11911:SF111">
    <property type="entry name" value="INOSINE-5'-MONOPHOSPHATE DEHYDROGENASE"/>
    <property type="match status" value="1"/>
</dbReference>
<feature type="binding site" evidence="13">
    <location>
        <position position="259"/>
    </location>
    <ligand>
        <name>NAD(+)</name>
        <dbReference type="ChEBI" id="CHEBI:57540"/>
    </ligand>
</feature>
<dbReference type="GO" id="GO:0046872">
    <property type="term" value="F:metal ion binding"/>
    <property type="evidence" value="ECO:0007669"/>
    <property type="project" value="UniProtKB-UniRule"/>
</dbReference>
<dbReference type="UniPathway" id="UPA00601">
    <property type="reaction ID" value="UER00295"/>
</dbReference>
<dbReference type="AlphaFoldDB" id="A0A090ELU4"/>
<comment type="activity regulation">
    <text evidence="13">Mycophenolic acid (MPA) is a non-competitive inhibitor that prevents formation of the closed enzyme conformation by binding to the same site as the amobile flap. In contrast, mizoribine monophosphate (MZP) is a competitive inhibitor that induces the closed conformation. MPA is a potent inhibitor of mammalian IMPDHs but a poor inhibitor of the bacterial enzymes. MZP is a more potent inhibitor of bacterial IMPDH.</text>
</comment>
<evidence type="ECO:0000256" key="6">
    <source>
        <dbReference type="ARBA" id="ARBA00022749"/>
    </source>
</evidence>
<feature type="binding site" evidence="13 15">
    <location>
        <begin position="372"/>
        <end position="373"/>
    </location>
    <ligand>
        <name>IMP</name>
        <dbReference type="ChEBI" id="CHEBI:58053"/>
    </ligand>
</feature>
<dbReference type="EMBL" id="CCNB01000006">
    <property type="protein sequence ID" value="CDX31798.1"/>
    <property type="molecule type" value="Genomic_DNA"/>
</dbReference>
<comment type="function">
    <text evidence="13">Catalyzes the conversion of inosine 5'-phosphate (IMP) to xanthosine 5'-phosphate (XMP), the first committed and rate-limiting step in the de novo synthesis of guanine nucleotides, and therefore plays an important role in the regulation of cell growth.</text>
</comment>
<feature type="binding site" description="in other chain" evidence="13 17">
    <location>
        <position position="313"/>
    </location>
    <ligand>
        <name>K(+)</name>
        <dbReference type="ChEBI" id="CHEBI:29103"/>
        <note>ligand shared between two tetrameric partners</note>
    </ligand>
</feature>
<feature type="binding site" evidence="16">
    <location>
        <begin position="259"/>
        <end position="261"/>
    </location>
    <ligand>
        <name>NAD(+)</name>
        <dbReference type="ChEBI" id="CHEBI:57540"/>
    </ligand>
</feature>
<dbReference type="SUPFAM" id="SSF51412">
    <property type="entry name" value="Inosine monophosphate dehydrogenase (IMPDH)"/>
    <property type="match status" value="1"/>
</dbReference>
<evidence type="ECO:0000256" key="12">
    <source>
        <dbReference type="ARBA" id="ARBA00048028"/>
    </source>
</evidence>
<dbReference type="InterPro" id="IPR015875">
    <property type="entry name" value="IMP_DH/GMP_Rdtase_CS"/>
</dbReference>
<comment type="similarity">
    <text evidence="2 13 19">Belongs to the IMPDH/GMPR family.</text>
</comment>
<evidence type="ECO:0000256" key="7">
    <source>
        <dbReference type="ARBA" id="ARBA00022755"/>
    </source>
</evidence>
<feature type="active site" description="Proton acceptor" evidence="13 14">
    <location>
        <position position="412"/>
    </location>
</feature>
<feature type="domain" description="CBS" evidence="21">
    <location>
        <begin position="98"/>
        <end position="161"/>
    </location>
</feature>
<evidence type="ECO:0000313" key="22">
    <source>
        <dbReference type="EMBL" id="CDX31798.1"/>
    </source>
</evidence>
<dbReference type="HAMAP" id="MF_01964">
    <property type="entry name" value="IMPDH"/>
    <property type="match status" value="1"/>
</dbReference>
<keyword evidence="10 13" id="KW-0520">NAD</keyword>
<comment type="pathway">
    <text evidence="13 20">Purine metabolism; XMP biosynthesis via de novo pathway; XMP from IMP: step 1/1.</text>
</comment>
<keyword evidence="8 13" id="KW-0630">Potassium</keyword>
<evidence type="ECO:0000256" key="19">
    <source>
        <dbReference type="RuleBase" id="RU003927"/>
    </source>
</evidence>
<dbReference type="SMART" id="SM00116">
    <property type="entry name" value="CBS"/>
    <property type="match status" value="2"/>
</dbReference>
<evidence type="ECO:0000256" key="17">
    <source>
        <dbReference type="PIRSR" id="PIRSR000130-4"/>
    </source>
</evidence>
<comment type="cofactor">
    <cofactor evidence="1 13">
        <name>K(+)</name>
        <dbReference type="ChEBI" id="CHEBI:29103"/>
    </cofactor>
</comment>
<feature type="binding site" evidence="13">
    <location>
        <position position="482"/>
    </location>
    <ligand>
        <name>K(+)</name>
        <dbReference type="ChEBI" id="CHEBI:29103"/>
        <note>ligand shared between two tetrameric partners</note>
    </ligand>
</feature>
<dbReference type="GO" id="GO:0006183">
    <property type="term" value="P:GTP biosynthetic process"/>
    <property type="evidence" value="ECO:0007669"/>
    <property type="project" value="TreeGrafter"/>
</dbReference>
<dbReference type="EC" id="1.1.1.205" evidence="13 20"/>
<proteinExistence type="inferred from homology"/>
<evidence type="ECO:0000256" key="20">
    <source>
        <dbReference type="RuleBase" id="RU003928"/>
    </source>
</evidence>
<dbReference type="GO" id="GO:0000166">
    <property type="term" value="F:nucleotide binding"/>
    <property type="evidence" value="ECO:0007669"/>
    <property type="project" value="UniProtKB-UniRule"/>
</dbReference>
<keyword evidence="4 13" id="KW-0479">Metal-binding</keyword>
<reference evidence="22 23" key="1">
    <citation type="submission" date="2014-08" db="EMBL/GenBank/DDBJ databases">
        <authorList>
            <person name="Moulin Lionel"/>
        </authorList>
    </citation>
    <scope>NUCLEOTIDE SEQUENCE [LARGE SCALE GENOMIC DNA]</scope>
</reference>
<dbReference type="PROSITE" id="PS00487">
    <property type="entry name" value="IMP_DH_GMP_RED"/>
    <property type="match status" value="1"/>
</dbReference>
<evidence type="ECO:0000256" key="3">
    <source>
        <dbReference type="ARBA" id="ARBA00011881"/>
    </source>
</evidence>
<dbReference type="CDD" id="cd00381">
    <property type="entry name" value="IMPDH"/>
    <property type="match status" value="1"/>
</dbReference>
<feature type="domain" description="CBS" evidence="21">
    <location>
        <begin position="165"/>
        <end position="222"/>
    </location>
</feature>
<feature type="binding site" description="in other chain" evidence="13 17">
    <location>
        <position position="316"/>
    </location>
    <ligand>
        <name>K(+)</name>
        <dbReference type="ChEBI" id="CHEBI:29103"/>
        <note>ligand shared between two tetrameric partners</note>
    </ligand>
</feature>
<dbReference type="GO" id="GO:0003938">
    <property type="term" value="F:IMP dehydrogenase activity"/>
    <property type="evidence" value="ECO:0007669"/>
    <property type="project" value="UniProtKB-UniRule"/>
</dbReference>
<dbReference type="GO" id="GO:0006177">
    <property type="term" value="P:GMP biosynthetic process"/>
    <property type="evidence" value="ECO:0007669"/>
    <property type="project" value="UniProtKB-UniRule"/>
</dbReference>
<organism evidence="22 23">
    <name type="scientific">Mesorhizobium plurifarium</name>
    <dbReference type="NCBI Taxonomy" id="69974"/>
    <lineage>
        <taxon>Bacteria</taxon>
        <taxon>Pseudomonadati</taxon>
        <taxon>Pseudomonadota</taxon>
        <taxon>Alphaproteobacteria</taxon>
        <taxon>Hyphomicrobiales</taxon>
        <taxon>Phyllobacteriaceae</taxon>
        <taxon>Mesorhizobium</taxon>
    </lineage>
</organism>
<gene>
    <name evidence="13 22" type="primary">guaB</name>
    <name evidence="22" type="ORF">MPLDJ20_140411</name>
</gene>
<evidence type="ECO:0000256" key="2">
    <source>
        <dbReference type="ARBA" id="ARBA00005502"/>
    </source>
</evidence>
<dbReference type="FunFam" id="3.20.20.70:FF:000003">
    <property type="entry name" value="GMP reductase"/>
    <property type="match status" value="1"/>
</dbReference>
<feature type="binding site" evidence="13">
    <location>
        <position position="481"/>
    </location>
    <ligand>
        <name>K(+)</name>
        <dbReference type="ChEBI" id="CHEBI:29103"/>
        <note>ligand shared between two tetrameric partners</note>
    </ligand>
</feature>
<evidence type="ECO:0000256" key="8">
    <source>
        <dbReference type="ARBA" id="ARBA00022958"/>
    </source>
</evidence>
<comment type="catalytic activity">
    <reaction evidence="12 13 20">
        <text>IMP + NAD(+) + H2O = XMP + NADH + H(+)</text>
        <dbReference type="Rhea" id="RHEA:11708"/>
        <dbReference type="ChEBI" id="CHEBI:15377"/>
        <dbReference type="ChEBI" id="CHEBI:15378"/>
        <dbReference type="ChEBI" id="CHEBI:57464"/>
        <dbReference type="ChEBI" id="CHEBI:57540"/>
        <dbReference type="ChEBI" id="CHEBI:57945"/>
        <dbReference type="ChEBI" id="CHEBI:58053"/>
        <dbReference type="EC" id="1.1.1.205"/>
    </reaction>
</comment>
<dbReference type="CDD" id="cd04601">
    <property type="entry name" value="CBS_pair_IMPDH"/>
    <property type="match status" value="1"/>
</dbReference>
<dbReference type="PANTHER" id="PTHR11911">
    <property type="entry name" value="INOSINE-5-MONOPHOSPHATE DEHYDROGENASE RELATED"/>
    <property type="match status" value="1"/>
</dbReference>
<dbReference type="InterPro" id="IPR001093">
    <property type="entry name" value="IMP_DH_GMPRt"/>
</dbReference>
<dbReference type="Pfam" id="PF00571">
    <property type="entry name" value="CBS"/>
    <property type="match status" value="2"/>
</dbReference>
<dbReference type="SMART" id="SM01240">
    <property type="entry name" value="IMPDH"/>
    <property type="match status" value="1"/>
</dbReference>
<feature type="binding site" evidence="13 15">
    <location>
        <position position="427"/>
    </location>
    <ligand>
        <name>IMP</name>
        <dbReference type="ChEBI" id="CHEBI:58053"/>
    </ligand>
</feature>
<evidence type="ECO:0000256" key="10">
    <source>
        <dbReference type="ARBA" id="ARBA00023027"/>
    </source>
</evidence>
<evidence type="ECO:0000256" key="18">
    <source>
        <dbReference type="PROSITE-ProRule" id="PRU00703"/>
    </source>
</evidence>
<sequence>MSKIIETSTGALALTFDDVLLQPGHSEVMPGETDIRTRIAGDIDLNVPILSAAMDTVTEARLAIAMAQAGGIGVIHRNLTPAEQAEQVRQVKKFESGMVVNPVTIGPDATLADALALMRTNGISGIPVVENGGTGGHTVGRLVGILTNRDVRFASDPSQKVYELMTRENLITVKENVDQDEAKRLLHKHRIEKLVVVDRNGNCVGLITVKDIEKSQLNPHATKDAQGRLRAAAATSVGDDGFERAERLIDAGVDLLVIDTAHGHSQRVLEAVARAKKLSNSVRILAGNVATAAGTQALIDAGADAVKVGIGPGSICTTRIVAGVGVPQLSAIMSAVETASKAGVSVIADGGIKYSGDLAKALAAGASAAMIGSLLAGTDESPGEVYLHQGRSFKAYRGMGSVGAMARGSADRYFQAEVRDTLKLVPEGIEGQVPYKGPVAGVLHQLAGGLKAAMGYVGGRDLADFRERATFVRISNAGLRESHAHDVTITRESPNYPGGL</sequence>
<evidence type="ECO:0000256" key="4">
    <source>
        <dbReference type="ARBA" id="ARBA00022723"/>
    </source>
</evidence>
<dbReference type="PROSITE" id="PS51371">
    <property type="entry name" value="CBS"/>
    <property type="match status" value="2"/>
</dbReference>
<dbReference type="Gene3D" id="3.20.20.70">
    <property type="entry name" value="Aldolase class I"/>
    <property type="match status" value="1"/>
</dbReference>
<evidence type="ECO:0000256" key="11">
    <source>
        <dbReference type="ARBA" id="ARBA00023122"/>
    </source>
</evidence>
<dbReference type="NCBIfam" id="TIGR01302">
    <property type="entry name" value="IMP_dehydrog"/>
    <property type="match status" value="1"/>
</dbReference>
<evidence type="ECO:0000256" key="15">
    <source>
        <dbReference type="PIRSR" id="PIRSR000130-2"/>
    </source>
</evidence>
<keyword evidence="5" id="KW-0677">Repeat</keyword>
<feature type="binding site" evidence="13">
    <location>
        <position position="483"/>
    </location>
    <ligand>
        <name>K(+)</name>
        <dbReference type="ChEBI" id="CHEBI:29103"/>
        <note>ligand shared between two tetrameric partners</note>
    </ligand>
</feature>